<evidence type="ECO:0000256" key="19">
    <source>
        <dbReference type="ARBA" id="ARBA00037847"/>
    </source>
</evidence>
<dbReference type="Proteomes" id="UP001347796">
    <property type="component" value="Unassembled WGS sequence"/>
</dbReference>
<comment type="catalytic activity">
    <reaction evidence="17">
        <text>prostaglandin H2 = prostaglandin E2</text>
        <dbReference type="Rhea" id="RHEA:12893"/>
        <dbReference type="ChEBI" id="CHEBI:57405"/>
        <dbReference type="ChEBI" id="CHEBI:606564"/>
        <dbReference type="EC" id="5.3.99.3"/>
    </reaction>
    <physiologicalReaction direction="left-to-right" evidence="17">
        <dbReference type="Rhea" id="RHEA:12894"/>
    </physiologicalReaction>
</comment>
<comment type="catalytic activity">
    <reaction evidence="16">
        <text>prostaglandin H2 = (12S)-hydroxy-(5Z,8E,10E)-heptadecatrienoate + malonaldehyde</text>
        <dbReference type="Rhea" id="RHEA:48644"/>
        <dbReference type="ChEBI" id="CHEBI:57405"/>
        <dbReference type="ChEBI" id="CHEBI:90694"/>
        <dbReference type="ChEBI" id="CHEBI:566274"/>
    </reaction>
    <physiologicalReaction direction="left-to-right" evidence="16">
        <dbReference type="Rhea" id="RHEA:48645"/>
    </physiologicalReaction>
</comment>
<protein>
    <recommendedName>
        <fullName evidence="5">Prostaglandin E synthase 2</fullName>
        <ecNumber evidence="4">5.3.99.3</ecNumber>
    </recommendedName>
    <alternativeName>
        <fullName evidence="18">Microsomal prostaglandin E synthase 2</fullName>
    </alternativeName>
</protein>
<dbReference type="GO" id="GO:0005739">
    <property type="term" value="C:mitochondrion"/>
    <property type="evidence" value="ECO:0007669"/>
    <property type="project" value="TreeGrafter"/>
</dbReference>
<evidence type="ECO:0000313" key="22">
    <source>
        <dbReference type="Proteomes" id="UP001347796"/>
    </source>
</evidence>
<accession>A0AAN8KA59</accession>
<keyword evidence="6" id="KW-0644">Prostaglandin metabolism</keyword>
<dbReference type="InterPro" id="IPR034334">
    <property type="entry name" value="PGES2"/>
</dbReference>
<keyword evidence="10" id="KW-0276">Fatty acid metabolism</keyword>
<keyword evidence="9" id="KW-0812">Transmembrane</keyword>
<dbReference type="SUPFAM" id="SSF52833">
    <property type="entry name" value="Thioredoxin-like"/>
    <property type="match status" value="1"/>
</dbReference>
<evidence type="ECO:0000256" key="9">
    <source>
        <dbReference type="ARBA" id="ARBA00022692"/>
    </source>
</evidence>
<keyword evidence="8" id="KW-0643">Prostaglandin biosynthesis</keyword>
<dbReference type="Gene3D" id="3.40.30.10">
    <property type="entry name" value="Glutaredoxin"/>
    <property type="match status" value="1"/>
</dbReference>
<comment type="subcellular location">
    <subcellularLocation>
        <location evidence="19">Endomembrane system</location>
        <topology evidence="19">Single-pass membrane protein</topology>
    </subcellularLocation>
</comment>
<dbReference type="GO" id="GO:0012505">
    <property type="term" value="C:endomembrane system"/>
    <property type="evidence" value="ECO:0007669"/>
    <property type="project" value="UniProtKB-SubCell"/>
</dbReference>
<dbReference type="CDD" id="cd03197">
    <property type="entry name" value="GST_C_mPGES2"/>
    <property type="match status" value="1"/>
</dbReference>
<dbReference type="Gene3D" id="6.20.200.30">
    <property type="match status" value="1"/>
</dbReference>
<name>A0AAN8KA59_PATCE</name>
<comment type="similarity">
    <text evidence="3">Belongs to the GST superfamily.</text>
</comment>
<dbReference type="Pfam" id="PF00462">
    <property type="entry name" value="Glutaredoxin"/>
    <property type="match status" value="1"/>
</dbReference>
<dbReference type="PROSITE" id="PS00195">
    <property type="entry name" value="GLUTAREDOXIN_1"/>
    <property type="match status" value="1"/>
</dbReference>
<keyword evidence="22" id="KW-1185">Reference proteome</keyword>
<evidence type="ECO:0000256" key="11">
    <source>
        <dbReference type="ARBA" id="ARBA00022989"/>
    </source>
</evidence>
<dbReference type="InterPro" id="IPR004045">
    <property type="entry name" value="Glutathione_S-Trfase_N"/>
</dbReference>
<reference evidence="21 22" key="1">
    <citation type="submission" date="2024-01" db="EMBL/GenBank/DDBJ databases">
        <title>The genome of the rayed Mediterranean limpet Patella caerulea (Linnaeus, 1758).</title>
        <authorList>
            <person name="Anh-Thu Weber A."/>
            <person name="Halstead-Nussloch G."/>
        </authorList>
    </citation>
    <scope>NUCLEOTIDE SEQUENCE [LARGE SCALE GENOMIC DNA]</scope>
    <source>
        <strain evidence="21">AATW-2023a</strain>
        <tissue evidence="21">Whole specimen</tissue>
    </source>
</reference>
<feature type="domain" description="GST N-terminal" evidence="20">
    <location>
        <begin position="112"/>
        <end position="194"/>
    </location>
</feature>
<evidence type="ECO:0000256" key="17">
    <source>
        <dbReference type="ARBA" id="ARBA00023931"/>
    </source>
</evidence>
<organism evidence="21 22">
    <name type="scientific">Patella caerulea</name>
    <name type="common">Rayed Mediterranean limpet</name>
    <dbReference type="NCBI Taxonomy" id="87958"/>
    <lineage>
        <taxon>Eukaryota</taxon>
        <taxon>Metazoa</taxon>
        <taxon>Spiralia</taxon>
        <taxon>Lophotrochozoa</taxon>
        <taxon>Mollusca</taxon>
        <taxon>Gastropoda</taxon>
        <taxon>Patellogastropoda</taxon>
        <taxon>Patelloidea</taxon>
        <taxon>Patellidae</taxon>
        <taxon>Patella</taxon>
    </lineage>
</organism>
<evidence type="ECO:0000256" key="3">
    <source>
        <dbReference type="ARBA" id="ARBA00007409"/>
    </source>
</evidence>
<dbReference type="GO" id="GO:0050220">
    <property type="term" value="F:prostaglandin-E synthase activity"/>
    <property type="evidence" value="ECO:0007669"/>
    <property type="project" value="UniProtKB-EC"/>
</dbReference>
<dbReference type="InterPro" id="IPR040079">
    <property type="entry name" value="Glutathione_S-Trfase"/>
</dbReference>
<dbReference type="PROSITE" id="PS50404">
    <property type="entry name" value="GST_NTER"/>
    <property type="match status" value="1"/>
</dbReference>
<dbReference type="SUPFAM" id="SSF47616">
    <property type="entry name" value="GST C-terminal domain-like"/>
    <property type="match status" value="1"/>
</dbReference>
<comment type="pathway">
    <text evidence="2">Lipid metabolism; prostaglandin biosynthesis.</text>
</comment>
<evidence type="ECO:0000256" key="15">
    <source>
        <dbReference type="ARBA" id="ARBA00023235"/>
    </source>
</evidence>
<evidence type="ECO:0000256" key="1">
    <source>
        <dbReference type="ARBA" id="ARBA00002549"/>
    </source>
</evidence>
<keyword evidence="11" id="KW-1133">Transmembrane helix</keyword>
<evidence type="ECO:0000256" key="8">
    <source>
        <dbReference type="ARBA" id="ARBA00022585"/>
    </source>
</evidence>
<gene>
    <name evidence="21" type="ORF">SNE40_000283</name>
</gene>
<dbReference type="InterPro" id="IPR034335">
    <property type="entry name" value="PGES2_C"/>
</dbReference>
<evidence type="ECO:0000256" key="13">
    <source>
        <dbReference type="ARBA" id="ARBA00023136"/>
    </source>
</evidence>
<dbReference type="GO" id="GO:0001516">
    <property type="term" value="P:prostaglandin biosynthetic process"/>
    <property type="evidence" value="ECO:0007669"/>
    <property type="project" value="UniProtKB-KW"/>
</dbReference>
<dbReference type="InterPro" id="IPR011767">
    <property type="entry name" value="GLR_AS"/>
</dbReference>
<evidence type="ECO:0000256" key="4">
    <source>
        <dbReference type="ARBA" id="ARBA00012203"/>
    </source>
</evidence>
<evidence type="ECO:0000256" key="16">
    <source>
        <dbReference type="ARBA" id="ARBA00023930"/>
    </source>
</evidence>
<evidence type="ECO:0000256" key="6">
    <source>
        <dbReference type="ARBA" id="ARBA00022501"/>
    </source>
</evidence>
<evidence type="ECO:0000256" key="5">
    <source>
        <dbReference type="ARBA" id="ARBA00019474"/>
    </source>
</evidence>
<dbReference type="AlphaFoldDB" id="A0AAN8KA59"/>
<comment type="caution">
    <text evidence="21">The sequence shown here is derived from an EMBL/GenBank/DDBJ whole genome shotgun (WGS) entry which is preliminary data.</text>
</comment>
<evidence type="ECO:0000256" key="7">
    <source>
        <dbReference type="ARBA" id="ARBA00022516"/>
    </source>
</evidence>
<evidence type="ECO:0000256" key="2">
    <source>
        <dbReference type="ARBA" id="ARBA00004702"/>
    </source>
</evidence>
<comment type="function">
    <text evidence="1">Has a glutathione-disulfide oxidoreductase activity in the presence of NADPH and glutathione reductase. Reduces low molecular weight disulfides and proteins.</text>
</comment>
<evidence type="ECO:0000313" key="21">
    <source>
        <dbReference type="EMBL" id="KAK6194700.1"/>
    </source>
</evidence>
<dbReference type="InterPro" id="IPR002109">
    <property type="entry name" value="Glutaredoxin"/>
</dbReference>
<keyword evidence="7" id="KW-0444">Lipid biosynthesis</keyword>
<sequence>MAAPIRMIRFSKKFNISQDLGHSLLPFHCINRSPCQQVSRRFFAKDVFKSVIAGKSLKQVAFASFALGLGVGGTTLFVGHNWNRLKVSADTKAAQEVKISKSIRVNSDDSGLKLTLYQFQTCPFCCKTRAFLDYYGFSYDVVEVNSVTKKQIKWSNYKKVPIVVVDDAGEGGPIQLNESSVIISLLESYLTNPSFKIDQLKSFYPCIESKEGRKTVYDFPNRYFIMFGEKEPKTTPDARKSERTWRFWADDHLVHMLSPNVYRTPSEALATFRYFSEVGEWEKNFSTLERLTVIYVGASVMYLIGKLLKRKYRLKDDVRESLYDSCNEWVAAVGKKRKFMGGENPDLSDLVVYGVLSSIEGCSAFQDALIHTKIGPWYYRTKTAVQTNQGAALRHNK</sequence>
<dbReference type="SFLD" id="SFLDG01182">
    <property type="entry name" value="Prostaglandin_E_synthase_like"/>
    <property type="match status" value="1"/>
</dbReference>
<proteinExistence type="inferred from homology"/>
<keyword evidence="12" id="KW-0443">Lipid metabolism</keyword>
<keyword evidence="13" id="KW-0472">Membrane</keyword>
<dbReference type="SFLD" id="SFLDS00019">
    <property type="entry name" value="Glutathione_Transferase_(cytos"/>
    <property type="match status" value="1"/>
</dbReference>
<evidence type="ECO:0000256" key="14">
    <source>
        <dbReference type="ARBA" id="ARBA00023160"/>
    </source>
</evidence>
<dbReference type="Gene3D" id="1.20.1050.10">
    <property type="match status" value="1"/>
</dbReference>
<dbReference type="InterPro" id="IPR036282">
    <property type="entry name" value="Glutathione-S-Trfase_C_sf"/>
</dbReference>
<keyword evidence="14" id="KW-0275">Fatty acid biosynthesis</keyword>
<dbReference type="PANTHER" id="PTHR12782:SF5">
    <property type="entry name" value="PROSTAGLANDIN E SYNTHASE 2"/>
    <property type="match status" value="1"/>
</dbReference>
<evidence type="ECO:0000256" key="12">
    <source>
        <dbReference type="ARBA" id="ARBA00023098"/>
    </source>
</evidence>
<dbReference type="EC" id="5.3.99.3" evidence="4"/>
<dbReference type="SFLD" id="SFLDG01203">
    <property type="entry name" value="Prostaglandin_E_synthase_like1"/>
    <property type="match status" value="1"/>
</dbReference>
<dbReference type="EMBL" id="JAZGQO010000001">
    <property type="protein sequence ID" value="KAK6194700.1"/>
    <property type="molecule type" value="Genomic_DNA"/>
</dbReference>
<evidence type="ECO:0000256" key="18">
    <source>
        <dbReference type="ARBA" id="ARBA00031041"/>
    </source>
</evidence>
<keyword evidence="15" id="KW-0413">Isomerase</keyword>
<dbReference type="PANTHER" id="PTHR12782">
    <property type="entry name" value="MICROSOMAL PROSTAGLANDIN E SYNTHASE-2"/>
    <property type="match status" value="1"/>
</dbReference>
<evidence type="ECO:0000256" key="10">
    <source>
        <dbReference type="ARBA" id="ARBA00022832"/>
    </source>
</evidence>
<evidence type="ECO:0000259" key="20">
    <source>
        <dbReference type="PROSITE" id="PS50404"/>
    </source>
</evidence>
<dbReference type="PROSITE" id="PS51354">
    <property type="entry name" value="GLUTAREDOXIN_2"/>
    <property type="match status" value="1"/>
</dbReference>
<dbReference type="InterPro" id="IPR036249">
    <property type="entry name" value="Thioredoxin-like_sf"/>
</dbReference>